<keyword evidence="3" id="KW-0145">Chemotaxis</keyword>
<evidence type="ECO:0000256" key="8">
    <source>
        <dbReference type="ARBA" id="ARBA00029447"/>
    </source>
</evidence>
<dbReference type="Pfam" id="PF00672">
    <property type="entry name" value="HAMP"/>
    <property type="match status" value="1"/>
</dbReference>
<evidence type="ECO:0000256" key="4">
    <source>
        <dbReference type="ARBA" id="ARBA00022692"/>
    </source>
</evidence>
<keyword evidence="5 11" id="KW-1133">Transmembrane helix</keyword>
<feature type="transmembrane region" description="Helical" evidence="11">
    <location>
        <begin position="277"/>
        <end position="297"/>
    </location>
</feature>
<evidence type="ECO:0000313" key="14">
    <source>
        <dbReference type="EMBL" id="SDG93833.1"/>
    </source>
</evidence>
<feature type="domain" description="Methyl-accepting transducer" evidence="12">
    <location>
        <begin position="371"/>
        <end position="642"/>
    </location>
</feature>
<dbReference type="PANTHER" id="PTHR32089:SF112">
    <property type="entry name" value="LYSOZYME-LIKE PROTEIN-RELATED"/>
    <property type="match status" value="1"/>
</dbReference>
<dbReference type="CDD" id="cd06225">
    <property type="entry name" value="HAMP"/>
    <property type="match status" value="1"/>
</dbReference>
<dbReference type="OrthoDB" id="9810264at2"/>
<evidence type="ECO:0000256" key="2">
    <source>
        <dbReference type="ARBA" id="ARBA00022475"/>
    </source>
</evidence>
<keyword evidence="4 11" id="KW-0812">Transmembrane</keyword>
<evidence type="ECO:0000256" key="9">
    <source>
        <dbReference type="PROSITE-ProRule" id="PRU00284"/>
    </source>
</evidence>
<evidence type="ECO:0000313" key="15">
    <source>
        <dbReference type="Proteomes" id="UP000198956"/>
    </source>
</evidence>
<dbReference type="PANTHER" id="PTHR32089">
    <property type="entry name" value="METHYL-ACCEPTING CHEMOTAXIS PROTEIN MCPB"/>
    <property type="match status" value="1"/>
</dbReference>
<evidence type="ECO:0000259" key="13">
    <source>
        <dbReference type="PROSITE" id="PS50885"/>
    </source>
</evidence>
<dbReference type="Pfam" id="PF02743">
    <property type="entry name" value="dCache_1"/>
    <property type="match status" value="1"/>
</dbReference>
<dbReference type="Gene3D" id="1.10.287.950">
    <property type="entry name" value="Methyl-accepting chemotaxis protein"/>
    <property type="match status" value="1"/>
</dbReference>
<reference evidence="14 15" key="1">
    <citation type="submission" date="2016-10" db="EMBL/GenBank/DDBJ databases">
        <authorList>
            <person name="de Groot N.N."/>
        </authorList>
    </citation>
    <scope>NUCLEOTIDE SEQUENCE [LARGE SCALE GENOMIC DNA]</scope>
    <source>
        <strain evidence="14 15">L 420-91</strain>
    </source>
</reference>
<evidence type="ECO:0000256" key="7">
    <source>
        <dbReference type="ARBA" id="ARBA00023224"/>
    </source>
</evidence>
<sequence length="657" mass="72608">MKKHITLQTRLMILLTVVTVIAFATLYFFVERSVTQSLRAATLQGMDQASSEAAILVGKDLTDRQQSLFQLAQFPIIKAVDTRSDRADEAGRFLTSITRNQPEYEALYITMPEGNIIAGSNGYMIGQTFPELDVLQTAQKAGKRIISNVRYGEDGSPLLYLTEPVNNGRSFLVAAIRLDAIGSHIARIKMGKTGYAYLVDKNGLILAHPLKKHVAKLRINKQNFGQAMLKMKKGQLEYTFEGKSNLVSFRPIEQTGWIVAITMESQEAYAAIAQTRYIILMISLISLLVLLLILSFIMKRTLVKPIQHVQECFKIAASGDLTTQAHIVREDELGHLARGFNQMTGDLRNLVATMQRSAEEVSSTSEQLAATAEETGASALQIAHTIQQIAKNINEQAEAVDHVHVEMNHAHEKVKDTTTAASQALQVAEETRRAANEGMASVNEAIQHLDTVAQAVISTTETIQKLGQRSEEIGNVVHMISSIAEQTNLLALNATIEAARAGQHGKGFAVVAGEVRKLAEEAAKAAQEIVNLVKHIQSETAVTIRSMEMNVEQVQRQISIINQGERALFNIVEKTNQTKKEMEKIKQKQEEVHQMVENLHERIRFVAAVSRETSGGLREISASIQEQSQTAEDMSLNIESLSELAARAHQEALKFKV</sequence>
<evidence type="ECO:0000256" key="3">
    <source>
        <dbReference type="ARBA" id="ARBA00022500"/>
    </source>
</evidence>
<dbReference type="InterPro" id="IPR004089">
    <property type="entry name" value="MCPsignal_dom"/>
</dbReference>
<dbReference type="SUPFAM" id="SSF58104">
    <property type="entry name" value="Methyl-accepting chemotaxis protein (MCP) signaling domain"/>
    <property type="match status" value="1"/>
</dbReference>
<dbReference type="InterPro" id="IPR033479">
    <property type="entry name" value="dCache_1"/>
</dbReference>
<dbReference type="Proteomes" id="UP000198956">
    <property type="component" value="Unassembled WGS sequence"/>
</dbReference>
<evidence type="ECO:0000256" key="11">
    <source>
        <dbReference type="SAM" id="Phobius"/>
    </source>
</evidence>
<dbReference type="GO" id="GO:0007165">
    <property type="term" value="P:signal transduction"/>
    <property type="evidence" value="ECO:0007669"/>
    <property type="project" value="UniProtKB-KW"/>
</dbReference>
<feature type="domain" description="HAMP" evidence="13">
    <location>
        <begin position="300"/>
        <end position="352"/>
    </location>
</feature>
<dbReference type="GO" id="GO:0006935">
    <property type="term" value="P:chemotaxis"/>
    <property type="evidence" value="ECO:0007669"/>
    <property type="project" value="UniProtKB-KW"/>
</dbReference>
<evidence type="ECO:0000256" key="6">
    <source>
        <dbReference type="ARBA" id="ARBA00023136"/>
    </source>
</evidence>
<comment type="similarity">
    <text evidence="8">Belongs to the methyl-accepting chemotaxis (MCP) protein family.</text>
</comment>
<comment type="subcellular location">
    <subcellularLocation>
        <location evidence="1">Cell membrane</location>
        <topology evidence="1">Multi-pass membrane protein</topology>
    </subcellularLocation>
</comment>
<keyword evidence="2" id="KW-1003">Cell membrane</keyword>
<name>A0A1G7YBU2_ANETH</name>
<proteinExistence type="inferred from homology"/>
<protein>
    <submittedName>
        <fullName evidence="14">Methyl-accepting chemotaxis sensory transducer with Cache sensor</fullName>
    </submittedName>
</protein>
<dbReference type="PROSITE" id="PS50885">
    <property type="entry name" value="HAMP"/>
    <property type="match status" value="1"/>
</dbReference>
<keyword evidence="6 11" id="KW-0472">Membrane</keyword>
<feature type="coiled-coil region" evidence="10">
    <location>
        <begin position="571"/>
        <end position="651"/>
    </location>
</feature>
<keyword evidence="7 9" id="KW-0807">Transducer</keyword>
<dbReference type="AlphaFoldDB" id="A0A1G7YBU2"/>
<evidence type="ECO:0000256" key="1">
    <source>
        <dbReference type="ARBA" id="ARBA00004651"/>
    </source>
</evidence>
<dbReference type="GO" id="GO:0005886">
    <property type="term" value="C:plasma membrane"/>
    <property type="evidence" value="ECO:0007669"/>
    <property type="project" value="UniProtKB-SubCell"/>
</dbReference>
<keyword evidence="10" id="KW-0175">Coiled coil</keyword>
<organism evidence="14 15">
    <name type="scientific">Aneurinibacillus thermoaerophilus</name>
    <dbReference type="NCBI Taxonomy" id="143495"/>
    <lineage>
        <taxon>Bacteria</taxon>
        <taxon>Bacillati</taxon>
        <taxon>Bacillota</taxon>
        <taxon>Bacilli</taxon>
        <taxon>Bacillales</taxon>
        <taxon>Paenibacillaceae</taxon>
        <taxon>Aneurinibacillus group</taxon>
        <taxon>Aneurinibacillus</taxon>
    </lineage>
</organism>
<dbReference type="SMART" id="SM00283">
    <property type="entry name" value="MA"/>
    <property type="match status" value="1"/>
</dbReference>
<evidence type="ECO:0000259" key="12">
    <source>
        <dbReference type="PROSITE" id="PS50111"/>
    </source>
</evidence>
<dbReference type="CDD" id="cd12912">
    <property type="entry name" value="PDC2_MCP_like"/>
    <property type="match status" value="1"/>
</dbReference>
<dbReference type="PROSITE" id="PS50111">
    <property type="entry name" value="CHEMOTAXIS_TRANSDUC_2"/>
    <property type="match status" value="1"/>
</dbReference>
<dbReference type="Pfam" id="PF00015">
    <property type="entry name" value="MCPsignal"/>
    <property type="match status" value="1"/>
</dbReference>
<dbReference type="Gene3D" id="3.30.450.20">
    <property type="entry name" value="PAS domain"/>
    <property type="match status" value="2"/>
</dbReference>
<evidence type="ECO:0000256" key="10">
    <source>
        <dbReference type="SAM" id="Coils"/>
    </source>
</evidence>
<accession>A0A1G7YBU2</accession>
<dbReference type="InterPro" id="IPR003660">
    <property type="entry name" value="HAMP_dom"/>
</dbReference>
<feature type="transmembrane region" description="Helical" evidence="11">
    <location>
        <begin position="12"/>
        <end position="30"/>
    </location>
</feature>
<dbReference type="SMART" id="SM00304">
    <property type="entry name" value="HAMP"/>
    <property type="match status" value="1"/>
</dbReference>
<evidence type="ECO:0000256" key="5">
    <source>
        <dbReference type="ARBA" id="ARBA00022989"/>
    </source>
</evidence>
<dbReference type="CDD" id="cd18773">
    <property type="entry name" value="PDC1_HK_sensor"/>
    <property type="match status" value="1"/>
</dbReference>
<dbReference type="RefSeq" id="WP_091260105.1">
    <property type="nucleotide sequence ID" value="NZ_FNDE01000006.1"/>
</dbReference>
<gene>
    <name evidence="14" type="ORF">SAMN04489735_100653</name>
</gene>
<dbReference type="EMBL" id="FNDE01000006">
    <property type="protein sequence ID" value="SDG93833.1"/>
    <property type="molecule type" value="Genomic_DNA"/>
</dbReference>